<proteinExistence type="predicted"/>
<reference evidence="1 2" key="1">
    <citation type="journal article" date="2023" name="ACS Omega">
        <title>Identification of the Neoaspergillic Acid Biosynthesis Gene Cluster by Establishing an In Vitro CRISPR-Ribonucleoprotein Genetic System in Aspergillus melleus.</title>
        <authorList>
            <person name="Yuan B."/>
            <person name="Grau M.F."/>
            <person name="Murata R.M."/>
            <person name="Torok T."/>
            <person name="Venkateswaran K."/>
            <person name="Stajich J.E."/>
            <person name="Wang C.C.C."/>
        </authorList>
    </citation>
    <scope>NUCLEOTIDE SEQUENCE [LARGE SCALE GENOMIC DNA]</scope>
    <source>
        <strain evidence="1 2">IMV 1140</strain>
    </source>
</reference>
<keyword evidence="2" id="KW-1185">Reference proteome</keyword>
<dbReference type="EMBL" id="JAOPJF010000009">
    <property type="protein sequence ID" value="KAK1148125.1"/>
    <property type="molecule type" value="Genomic_DNA"/>
</dbReference>
<accession>A0ACC3BCC6</accession>
<gene>
    <name evidence="1" type="ORF">N8T08_010764</name>
</gene>
<sequence>MEQAFVNVTLPEVETLATIPSSSDEPLNQGQDECSANNLNGNHRTEPVPFPIAIVGMGMRLPGGVRCAEEFWDFIINKRDGLCQVPDSRYNVEAFYDESRPGAIRTKHGHFIHEDIAQLDNVFFGIGKPEAEKLDPQQRLLLEVVWECMENGGQTDWQGGNIGCYVGVFGEDWLDLLSKDTLQHDRYRVMSAGDFALSNRVSYVYDLRGPSVTLRTGCSSSMVGLHDACQALYTGDCSSALVAGTNLIMGPTMTTTMSENMVVSTSGRCKTFDAAADGYGRGEAVNVIYIKPLHDALQQGDPIRAIIRSTAVNCDGRTPSITTPGAKAQEQLIRHAYKKARIDGDEVCKTAFFECHGTGTLVGDTAETSVVANIFGRDGIYIGAVKPNVGHSEGASGITSIIKCVLALEHNLIPPNVHFRTPNPKIPFDSAKLRVPVEPTPWPADRRNRVSVNSFGIGGTNAHVGAQWPTMGRDLMVRFATFRDDIRNLDHVLRTLEAAPAWTIEEELSRETEASRIGDAEFTQPLTTAIQVALVNLLRRWGVCPTSVVGHSSGEIAAAYASGAISASLAIILSYFRGQAIKAVPPRSGAMAAVGMSPELAKTYLRQGITLACENSPQSVTLSGDKNPLDAMLAQIYTDDKDTFTRRLTVDVAYHSHHMTEPAQVYETCILPFISHNEYMVPLYSTVTTRVVCDPSELDAGYWCQNLQSTVLFGPAIQHMTIERIPPYVPTLRRGHSQWESLLETAGRLFCHGVPIDLSAVVEDGKVLTDLPLYPWQHDVKNLFMKTTLTITPSETTEVVTNLRTEKLTDSIDSSWYEFTISAFQKEVWKKYCVGQVRPGPTKEHPIPKIPTYCRTVPEDRWYNALEGRGLDYGPHFRGLESILASTTKPTATATIRDRALFHAHNYALHPIIIDQSLQLLSVAATNGLPRRLARLCIPMAIEELYIGTGKGPMSLEMSCQDAGGALCGNGVVLAENKVVLSLHEGHFFNIQDPDIGRPLLPVASVPRWMPHIDFVPYEKQLPPLYANVPLGEGVARLTLLAILETYYQSRTLVAEVPHLKKWHSWIQSEYERICRGGQSWLKDVKDVLSLSHHERIEALKNYKCYSNTEIEMWTYEISTSIIRSLPDMMKGKVEPIDLLMEDGKLKSFYQFASRMNPWNKYLTLLGHSNPLLRVLEVGGGTGGDTLMALEGLTLGNGNRLYAKYTFTDISPAFLPHAKERFKSYADIEYAILDISQNPAEQGFEPGSYDLIIASNVLHATPSISKSLTHVRKLLAPGGRLMLIELTPETPLMDYIMGILPGWWLGEADGRLGKPYITSEEWHRKLLDASFTGVDAALTDNQAPYQLKSHIISQAVPIQSSPKVAVRILYRGPTTEWALDLESQLSRAGHTVNWHSLQTPPPLGSNVIVLVDLEGPFLNDMTEEEFRCLQLFISNMNSGRILWVTRPVQMHCDDPRFALTLGLVRTSRHEVTRDFATLELDKVDEDAVQSVVQVFEKVVLQTDKPTVQRDFEFALQDGLVHVNRFQWCSLEEQLIEVSHVDGPRKLDIGSYAILDSLTWSCEGFRSFPLGAKDVEIDIEYFALNFRDMMTAMGFIGNKSNIGLEASGIVRCVGSGVTAVSVGDRVMVIDRGLACTRKTIREDQCLLIPDDLSLEDAAAVTCVYATVIYSLLHMGNLEEGQSVLIHSACGGVGLAAIQLCQMIGAEVYATVGSEEKVRYLTETMGIPAEHIFNSRNSSFLPGLLKKTNGRGVDLVLNSLSGELLHASWKCVARSGKMLELGKRDFLGHGKLDMDLFSENRSFIGVDLLQVLDDDPSLLHQMAQEMMAYLTSGRIQPIRPIHTYEAVNVKKAFRYMQGGQNMGKIVIRMPDNPTLLPVTQLYEAMPYFTDSSSYLLVGGLGGLGRAVAMWMVEKGARHLIFLSRSDTSSSKRQAFVQDLTSQGCCVTAVKGDVANLGDVQRAIAAARKPIAGLVQMSMVLKDQSLRKMSYEEWKAALSPKVQGTWNLHHAFKHMPLDFFVLMGSVAGICGWSGQANYGAANTFLDAFAKYRRSQGLVASVIDLGLMEDIGYVSEFSLLDTLARARSSSILMLGESHLLKAMERTILSRKFESPSQLIIGLGSTNVMSDDDLAVMWTQEARCSGWNNILSNVNQTSVISKADELREYMKAIQKAPELLDKPATEQRLTEELGKLIASYTSRPDEMTRDELANIAIDSLMTFEIRTWFRRHAAIELTLLDVSNAGTAGELSKIALRKLRDLLNQGISGDVKSIESIENANDNYEKDMVLGTEIRPLPGEAPDWTSESEGRVFLTGATGFLGAFLLEQFICLPQVKSIACLVRATNAAAGMERLSDACRKFGITADFRAKVFVVPGDITKDHLGLARHRYDQLAKWASVVFHFGAYANYTLPYSVHRSSNVLGTLEILRFANSGRLKAIHHCSSISACGIPEALSGETPEDQRPLLESQKISQTLGYSQSKFVSENIAWNAMERGFPIAIYRPGIVTGHSITGVCKKEDVFNRLLSHCIRLGCYPRPPDQLAQFVPVDFVCSAIAQISLCSDSIGHAFNVVLPGEGQKITLKDIFDLLSQICPSPLRSMSFPEWAELYMKGGDTNIKVVGPVLVDRLAGYRLWWDEMDHISPYSTVNLHHALSEHPEVLQLKSMRDLLKTYYEYWMHEEKDES</sequence>
<dbReference type="Proteomes" id="UP001177260">
    <property type="component" value="Unassembled WGS sequence"/>
</dbReference>
<evidence type="ECO:0000313" key="2">
    <source>
        <dbReference type="Proteomes" id="UP001177260"/>
    </source>
</evidence>
<protein>
    <submittedName>
        <fullName evidence="1">Type I Iterative Polyketide synthase (PKS)</fullName>
    </submittedName>
</protein>
<comment type="caution">
    <text evidence="1">The sequence shown here is derived from an EMBL/GenBank/DDBJ whole genome shotgun (WGS) entry which is preliminary data.</text>
</comment>
<evidence type="ECO:0000313" key="1">
    <source>
        <dbReference type="EMBL" id="KAK1148125.1"/>
    </source>
</evidence>
<organism evidence="1 2">
    <name type="scientific">Aspergillus melleus</name>
    <dbReference type="NCBI Taxonomy" id="138277"/>
    <lineage>
        <taxon>Eukaryota</taxon>
        <taxon>Fungi</taxon>
        <taxon>Dikarya</taxon>
        <taxon>Ascomycota</taxon>
        <taxon>Pezizomycotina</taxon>
        <taxon>Eurotiomycetes</taxon>
        <taxon>Eurotiomycetidae</taxon>
        <taxon>Eurotiales</taxon>
        <taxon>Aspergillaceae</taxon>
        <taxon>Aspergillus</taxon>
        <taxon>Aspergillus subgen. Circumdati</taxon>
    </lineage>
</organism>
<name>A0ACC3BCC6_9EURO</name>